<dbReference type="EMBL" id="ALBS01000297">
    <property type="protein sequence ID" value="EJT46299.1"/>
    <property type="molecule type" value="Genomic_DNA"/>
</dbReference>
<reference evidence="2 3" key="1">
    <citation type="journal article" date="2012" name="Eukaryot. Cell">
        <title>Draft genome sequence of CBS 2479, the standard type strain of Trichosporon asahii.</title>
        <authorList>
            <person name="Yang R.Y."/>
            <person name="Li H.T."/>
            <person name="Zhu H."/>
            <person name="Zhou G.P."/>
            <person name="Wang M."/>
            <person name="Wang L."/>
        </authorList>
    </citation>
    <scope>NUCLEOTIDE SEQUENCE [LARGE SCALE GENOMIC DNA]</scope>
    <source>
        <strain evidence="3">ATCC 90039 / CBS 2479 / JCM 2466 / KCTC 7840 / NCYC 2677 / UAMH 7654</strain>
    </source>
</reference>
<sequence length="107" mass="11906">MTFPSPLTVPNWRRSPASSTTTTPSGSPDDRLNALLEHCESGTHSFQREREELAKANAAAQAATKQQQQEPAQQPKRGPLMSLLSLTRPREESHFDPSKNPKLHHLI</sequence>
<comment type="caution">
    <text evidence="2">The sequence shown here is derived from an EMBL/GenBank/DDBJ whole genome shotgun (WGS) entry which is preliminary data.</text>
</comment>
<feature type="compositionally biased region" description="Low complexity" evidence="1">
    <location>
        <begin position="55"/>
        <end position="76"/>
    </location>
</feature>
<protein>
    <submittedName>
        <fullName evidence="2">Uncharacterized protein</fullName>
    </submittedName>
</protein>
<feature type="region of interest" description="Disordered" evidence="1">
    <location>
        <begin position="1"/>
        <end position="107"/>
    </location>
</feature>
<evidence type="ECO:0000313" key="3">
    <source>
        <dbReference type="Proteomes" id="UP000002748"/>
    </source>
</evidence>
<gene>
    <name evidence="2" type="ORF">A1Q1_05128</name>
</gene>
<evidence type="ECO:0000313" key="2">
    <source>
        <dbReference type="EMBL" id="EJT46299.1"/>
    </source>
</evidence>
<evidence type="ECO:0000256" key="1">
    <source>
        <dbReference type="SAM" id="MobiDB-lite"/>
    </source>
</evidence>
<dbReference type="VEuPathDB" id="FungiDB:A1Q1_05128"/>
<dbReference type="Proteomes" id="UP000002748">
    <property type="component" value="Unassembled WGS sequence"/>
</dbReference>
<name>J6EPF0_TRIAS</name>
<feature type="compositionally biased region" description="Basic and acidic residues" evidence="1">
    <location>
        <begin position="28"/>
        <end position="54"/>
    </location>
</feature>
<accession>J6EPF0</accession>
<feature type="compositionally biased region" description="Basic and acidic residues" evidence="1">
    <location>
        <begin position="88"/>
        <end position="99"/>
    </location>
</feature>
<dbReference type="HOGENOM" id="CLU_2211810_0_0_1"/>
<dbReference type="KEGG" id="tasa:A1Q1_05128"/>
<dbReference type="RefSeq" id="XP_014177410.1">
    <property type="nucleotide sequence ID" value="XM_014321935.1"/>
</dbReference>
<proteinExistence type="predicted"/>
<feature type="compositionally biased region" description="Low complexity" evidence="1">
    <location>
        <begin position="15"/>
        <end position="27"/>
    </location>
</feature>
<organism evidence="2 3">
    <name type="scientific">Trichosporon asahii var. asahii (strain ATCC 90039 / CBS 2479 / JCM 2466 / KCTC 7840 / NBRC 103889/ NCYC 2677 / UAMH 7654)</name>
    <name type="common">Yeast</name>
    <dbReference type="NCBI Taxonomy" id="1186058"/>
    <lineage>
        <taxon>Eukaryota</taxon>
        <taxon>Fungi</taxon>
        <taxon>Dikarya</taxon>
        <taxon>Basidiomycota</taxon>
        <taxon>Agaricomycotina</taxon>
        <taxon>Tremellomycetes</taxon>
        <taxon>Trichosporonales</taxon>
        <taxon>Trichosporonaceae</taxon>
        <taxon>Trichosporon</taxon>
    </lineage>
</organism>
<dbReference type="GeneID" id="25988640"/>
<dbReference type="AlphaFoldDB" id="J6EPF0"/>